<sequence>MGGLTQLEEKIPREVQRIRGEQEEGGEGTWIGTLVDISKAFLNMNEPGEVNNYWALNLTSMLFLIYSTPNAFRESPGFSKTVEQAASFKDAKPLGEAGAAGRRALETLWRLGHGVQGNHETAFQGMLRKMDIKNEDDVKSFS</sequence>
<dbReference type="EMBL" id="KE682777">
    <property type="protein sequence ID" value="ERE66100.1"/>
    <property type="molecule type" value="Genomic_DNA"/>
</dbReference>
<evidence type="ECO:0000313" key="1">
    <source>
        <dbReference type="EMBL" id="ERE66100.1"/>
    </source>
</evidence>
<protein>
    <submittedName>
        <fullName evidence="1">Sepiapterin reductase-like protein</fullName>
        <ecNumber evidence="1">1.1.1.153</ecNumber>
    </submittedName>
</protein>
<accession>A0A061HYX5</accession>
<dbReference type="AlphaFoldDB" id="A0A061HYX5"/>
<dbReference type="Proteomes" id="UP000030759">
    <property type="component" value="Unassembled WGS sequence"/>
</dbReference>
<dbReference type="EC" id="1.1.1.153" evidence="1"/>
<evidence type="ECO:0000313" key="2">
    <source>
        <dbReference type="Proteomes" id="UP000030759"/>
    </source>
</evidence>
<dbReference type="InterPro" id="IPR036834">
    <property type="entry name" value="Bcl-2-like_sf"/>
</dbReference>
<dbReference type="Gene3D" id="1.10.437.10">
    <property type="entry name" value="Blc2-like"/>
    <property type="match status" value="1"/>
</dbReference>
<keyword evidence="1" id="KW-0560">Oxidoreductase</keyword>
<dbReference type="GO" id="GO:0042981">
    <property type="term" value="P:regulation of apoptotic process"/>
    <property type="evidence" value="ECO:0007669"/>
    <property type="project" value="InterPro"/>
</dbReference>
<proteinExistence type="predicted"/>
<dbReference type="GO" id="GO:0004757">
    <property type="term" value="F:sepiapterin reductase (NADP+) activity"/>
    <property type="evidence" value="ECO:0007669"/>
    <property type="project" value="UniProtKB-EC"/>
</dbReference>
<reference evidence="2" key="1">
    <citation type="journal article" date="2013" name="Nat. Biotechnol.">
        <title>Chinese hamster genome sequenced from sorted chromosomes.</title>
        <authorList>
            <person name="Brinkrolf K."/>
            <person name="Rupp O."/>
            <person name="Laux H."/>
            <person name="Kollin F."/>
            <person name="Ernst W."/>
            <person name="Linke B."/>
            <person name="Kofler R."/>
            <person name="Romand S."/>
            <person name="Hesse F."/>
            <person name="Budach W.E."/>
            <person name="Galosy S."/>
            <person name="Muller D."/>
            <person name="Noll T."/>
            <person name="Wienberg J."/>
            <person name="Jostock T."/>
            <person name="Leonard M."/>
            <person name="Grillari J."/>
            <person name="Tauch A."/>
            <person name="Goesmann A."/>
            <person name="Helk B."/>
            <person name="Mott J.E."/>
            <person name="Puhler A."/>
            <person name="Borth N."/>
        </authorList>
    </citation>
    <scope>NUCLEOTIDE SEQUENCE [LARGE SCALE GENOMIC DNA]</scope>
    <source>
        <strain evidence="2">17A/GY</strain>
    </source>
</reference>
<gene>
    <name evidence="1" type="ORF">H671_8g19692</name>
</gene>
<dbReference type="SUPFAM" id="SSF56854">
    <property type="entry name" value="Bcl-2 inhibitors of programmed cell death"/>
    <property type="match status" value="1"/>
</dbReference>
<name>A0A061HYX5_CRIGR</name>
<organism evidence="1 2">
    <name type="scientific">Cricetulus griseus</name>
    <name type="common">Chinese hamster</name>
    <name type="synonym">Cricetulus barabensis griseus</name>
    <dbReference type="NCBI Taxonomy" id="10029"/>
    <lineage>
        <taxon>Eukaryota</taxon>
        <taxon>Metazoa</taxon>
        <taxon>Chordata</taxon>
        <taxon>Craniata</taxon>
        <taxon>Vertebrata</taxon>
        <taxon>Euteleostomi</taxon>
        <taxon>Mammalia</taxon>
        <taxon>Eutheria</taxon>
        <taxon>Euarchontoglires</taxon>
        <taxon>Glires</taxon>
        <taxon>Rodentia</taxon>
        <taxon>Myomorpha</taxon>
        <taxon>Muroidea</taxon>
        <taxon>Cricetidae</taxon>
        <taxon>Cricetinae</taxon>
        <taxon>Cricetulus</taxon>
    </lineage>
</organism>